<protein>
    <submittedName>
        <fullName evidence="2">Uncharacterized protein</fullName>
    </submittedName>
</protein>
<accession>A0ABS7BTF8</accession>
<feature type="transmembrane region" description="Helical" evidence="1">
    <location>
        <begin position="81"/>
        <end position="101"/>
    </location>
</feature>
<gene>
    <name evidence="2" type="ORF">KZ820_19285</name>
</gene>
<keyword evidence="3" id="KW-1185">Reference proteome</keyword>
<proteinExistence type="predicted"/>
<reference evidence="2 3" key="1">
    <citation type="submission" date="2021-07" db="EMBL/GenBank/DDBJ databases">
        <title>Sphingomonas sp.</title>
        <authorList>
            <person name="Feng G."/>
            <person name="Li J."/>
            <person name="Pan M."/>
        </authorList>
    </citation>
    <scope>NUCLEOTIDE SEQUENCE [LARGE SCALE GENOMIC DNA]</scope>
    <source>
        <strain evidence="2 3">RRHST34</strain>
    </source>
</reference>
<dbReference type="EMBL" id="JAHXZN010000011">
    <property type="protein sequence ID" value="MBW6532892.1"/>
    <property type="molecule type" value="Genomic_DNA"/>
</dbReference>
<feature type="transmembrane region" description="Helical" evidence="1">
    <location>
        <begin position="41"/>
        <end position="60"/>
    </location>
</feature>
<dbReference type="Proteomes" id="UP000759103">
    <property type="component" value="Unassembled WGS sequence"/>
</dbReference>
<evidence type="ECO:0000313" key="2">
    <source>
        <dbReference type="EMBL" id="MBW6532892.1"/>
    </source>
</evidence>
<evidence type="ECO:0000256" key="1">
    <source>
        <dbReference type="SAM" id="Phobius"/>
    </source>
</evidence>
<dbReference type="RefSeq" id="WP_219750480.1">
    <property type="nucleotide sequence ID" value="NZ_JAHXZN010000011.1"/>
</dbReference>
<comment type="caution">
    <text evidence="2">The sequence shown here is derived from an EMBL/GenBank/DDBJ whole genome shotgun (WGS) entry which is preliminary data.</text>
</comment>
<name>A0ABS7BTF8_9SPHN</name>
<keyword evidence="1" id="KW-0812">Transmembrane</keyword>
<evidence type="ECO:0000313" key="3">
    <source>
        <dbReference type="Proteomes" id="UP000759103"/>
    </source>
</evidence>
<keyword evidence="1" id="KW-0472">Membrane</keyword>
<keyword evidence="1" id="KW-1133">Transmembrane helix</keyword>
<organism evidence="2 3">
    <name type="scientific">Sphingomonas citri</name>
    <dbReference type="NCBI Taxonomy" id="2862499"/>
    <lineage>
        <taxon>Bacteria</taxon>
        <taxon>Pseudomonadati</taxon>
        <taxon>Pseudomonadota</taxon>
        <taxon>Alphaproteobacteria</taxon>
        <taxon>Sphingomonadales</taxon>
        <taxon>Sphingomonadaceae</taxon>
        <taxon>Sphingomonas</taxon>
    </lineage>
</organism>
<sequence length="102" mass="10915">MSDEPVCGAFGYSTAPEVIMRCVGHLIVVGALPFRLGQTGAPWWCLPIFAVVAGVTMTLAEDLRFARAIFLRRDVRGYAQVRIAFIALLGTPPFAAGTGFVA</sequence>